<comment type="similarity">
    <text evidence="1">Belongs to the short-chain dehydrogenases/reductases (SDR) family.</text>
</comment>
<dbReference type="Gene3D" id="3.40.50.720">
    <property type="entry name" value="NAD(P)-binding Rossmann-like Domain"/>
    <property type="match status" value="1"/>
</dbReference>
<dbReference type="InterPro" id="IPR036291">
    <property type="entry name" value="NAD(P)-bd_dom_sf"/>
</dbReference>
<protein>
    <submittedName>
        <fullName evidence="3">SDR family NAD(P)-dependent oxidoreductase</fullName>
    </submittedName>
</protein>
<accession>A0ABS3CY61</accession>
<evidence type="ECO:0000313" key="3">
    <source>
        <dbReference type="EMBL" id="MBN7822033.1"/>
    </source>
</evidence>
<dbReference type="PRINTS" id="PR00081">
    <property type="entry name" value="GDHRDH"/>
</dbReference>
<organism evidence="3 4">
    <name type="scientific">Bowmanella yangjiangensis</name>
    <dbReference type="NCBI Taxonomy" id="2811230"/>
    <lineage>
        <taxon>Bacteria</taxon>
        <taxon>Pseudomonadati</taxon>
        <taxon>Pseudomonadota</taxon>
        <taxon>Gammaproteobacteria</taxon>
        <taxon>Alteromonadales</taxon>
        <taxon>Alteromonadaceae</taxon>
        <taxon>Bowmanella</taxon>
    </lineage>
</organism>
<evidence type="ECO:0000256" key="2">
    <source>
        <dbReference type="ARBA" id="ARBA00023002"/>
    </source>
</evidence>
<dbReference type="PANTHER" id="PTHR44196">
    <property type="entry name" value="DEHYDROGENASE/REDUCTASE SDR FAMILY MEMBER 7B"/>
    <property type="match status" value="1"/>
</dbReference>
<proteinExistence type="inferred from homology"/>
<sequence>MTKILITGASSGIGQALALKCAQAGWHVIACGRDASKLAELDKIALISILAFDVTNPQECQQALAQIKPDIVVLNAGTCEYVDIDDWDPELFRRVFDANFFGVVNCLSALLPNLSQGSTLAIVDSLARLLPFTRSQAYGASKAAVHYLTKSLQTDLNSRGVQVKSISPGFVKTPLTDKNDFSMPDCISAEQAAEHIFEGLRSSRTSIYFPWRFAFIIRLLSCLPDGAQQWLCQRMKNQ</sequence>
<dbReference type="PROSITE" id="PS00061">
    <property type="entry name" value="ADH_SHORT"/>
    <property type="match status" value="1"/>
</dbReference>
<evidence type="ECO:0000256" key="1">
    <source>
        <dbReference type="ARBA" id="ARBA00006484"/>
    </source>
</evidence>
<dbReference type="EMBL" id="JAFKCS010000028">
    <property type="protein sequence ID" value="MBN7822033.1"/>
    <property type="molecule type" value="Genomic_DNA"/>
</dbReference>
<name>A0ABS3CY61_9ALTE</name>
<evidence type="ECO:0000313" key="4">
    <source>
        <dbReference type="Proteomes" id="UP000663992"/>
    </source>
</evidence>
<comment type="caution">
    <text evidence="3">The sequence shown here is derived from an EMBL/GenBank/DDBJ whole genome shotgun (WGS) entry which is preliminary data.</text>
</comment>
<dbReference type="Pfam" id="PF00106">
    <property type="entry name" value="adh_short"/>
    <property type="match status" value="1"/>
</dbReference>
<dbReference type="RefSeq" id="WP_206595987.1">
    <property type="nucleotide sequence ID" value="NZ_JAFKCS010000028.1"/>
</dbReference>
<dbReference type="InterPro" id="IPR002347">
    <property type="entry name" value="SDR_fam"/>
</dbReference>
<gene>
    <name evidence="3" type="ORF">J0A65_19355</name>
</gene>
<keyword evidence="4" id="KW-1185">Reference proteome</keyword>
<reference evidence="3 4" key="1">
    <citation type="submission" date="2021-03" db="EMBL/GenBank/DDBJ databases">
        <title>novel species isolated from a fishpond in China.</title>
        <authorList>
            <person name="Lu H."/>
            <person name="Cai Z."/>
        </authorList>
    </citation>
    <scope>NUCLEOTIDE SEQUENCE [LARGE SCALE GENOMIC DNA]</scope>
    <source>
        <strain evidence="3 4">Y57</strain>
    </source>
</reference>
<dbReference type="Proteomes" id="UP000663992">
    <property type="component" value="Unassembled WGS sequence"/>
</dbReference>
<keyword evidence="2" id="KW-0560">Oxidoreductase</keyword>
<dbReference type="InterPro" id="IPR020904">
    <property type="entry name" value="Sc_DH/Rdtase_CS"/>
</dbReference>
<dbReference type="PANTHER" id="PTHR44196:SF1">
    <property type="entry name" value="DEHYDROGENASE_REDUCTASE SDR FAMILY MEMBER 7B"/>
    <property type="match status" value="1"/>
</dbReference>
<dbReference type="SUPFAM" id="SSF51735">
    <property type="entry name" value="NAD(P)-binding Rossmann-fold domains"/>
    <property type="match status" value="1"/>
</dbReference>